<feature type="region of interest" description="Disordered" evidence="1">
    <location>
        <begin position="1470"/>
        <end position="1513"/>
    </location>
</feature>
<dbReference type="PANTHER" id="PTHR34536">
    <property type="entry name" value="DENTIN SIALOPHOSPHOPROTEIN-LIKE PROTEIN"/>
    <property type="match status" value="1"/>
</dbReference>
<feature type="region of interest" description="Disordered" evidence="1">
    <location>
        <begin position="153"/>
        <end position="174"/>
    </location>
</feature>
<accession>A0AAD4XT24</accession>
<feature type="compositionally biased region" description="Basic and acidic residues" evidence="1">
    <location>
        <begin position="780"/>
        <end position="802"/>
    </location>
</feature>
<feature type="region of interest" description="Disordered" evidence="1">
    <location>
        <begin position="1057"/>
        <end position="1085"/>
    </location>
</feature>
<organism evidence="2 3">
    <name type="scientific">Papaver atlanticum</name>
    <dbReference type="NCBI Taxonomy" id="357466"/>
    <lineage>
        <taxon>Eukaryota</taxon>
        <taxon>Viridiplantae</taxon>
        <taxon>Streptophyta</taxon>
        <taxon>Embryophyta</taxon>
        <taxon>Tracheophyta</taxon>
        <taxon>Spermatophyta</taxon>
        <taxon>Magnoliopsida</taxon>
        <taxon>Ranunculales</taxon>
        <taxon>Papaveraceae</taxon>
        <taxon>Papaveroideae</taxon>
        <taxon>Papaver</taxon>
    </lineage>
</organism>
<dbReference type="Proteomes" id="UP001202328">
    <property type="component" value="Unassembled WGS sequence"/>
</dbReference>
<feature type="region of interest" description="Disordered" evidence="1">
    <location>
        <begin position="890"/>
        <end position="911"/>
    </location>
</feature>
<evidence type="ECO:0000313" key="3">
    <source>
        <dbReference type="Proteomes" id="UP001202328"/>
    </source>
</evidence>
<evidence type="ECO:0000313" key="2">
    <source>
        <dbReference type="EMBL" id="KAI3944731.1"/>
    </source>
</evidence>
<comment type="caution">
    <text evidence="2">The sequence shown here is derived from an EMBL/GenBank/DDBJ whole genome shotgun (WGS) entry which is preliminary data.</text>
</comment>
<feature type="compositionally biased region" description="Basic and acidic residues" evidence="1">
    <location>
        <begin position="1099"/>
        <end position="1121"/>
    </location>
</feature>
<keyword evidence="3" id="KW-1185">Reference proteome</keyword>
<feature type="region of interest" description="Disordered" evidence="1">
    <location>
        <begin position="1099"/>
        <end position="1193"/>
    </location>
</feature>
<feature type="compositionally biased region" description="Low complexity" evidence="1">
    <location>
        <begin position="78"/>
        <end position="88"/>
    </location>
</feature>
<gene>
    <name evidence="2" type="ORF">MKW98_021189</name>
</gene>
<feature type="compositionally biased region" description="Acidic residues" evidence="1">
    <location>
        <begin position="902"/>
        <end position="911"/>
    </location>
</feature>
<protein>
    <submittedName>
        <fullName evidence="2">Uncharacterized protein</fullName>
    </submittedName>
</protein>
<feature type="compositionally biased region" description="Basic and acidic residues" evidence="1">
    <location>
        <begin position="1470"/>
        <end position="1493"/>
    </location>
</feature>
<sequence length="1513" mass="166056">MTKRLRRKLEEWNGGIFLLLRVFNEVLGRNLKDMPITRSQEQGVSPHVWQSSDAGIPLKKRKFMFVRQPSPEPTTLCSPEPELPSSPRLKSREEEQCVGNTSDASCPTEFSGFHGSSSTDKSVLGKGEEGSAGANVSLALTASGATEFSGFHGCSSNEESIPGKEEEGSAGGNVSLALNSSGRTEDNRFHGCSSIEESILGKGEEGSAGANVSLALTASGATEFSGFHGCSSNEESIPGNREEGSAGGNVSLALTASGLTEFSGFHGSSNNALTVSEGFGSELSLQLAPSINPVPETGKEEVIRKTDCSMGVETDNSTNSIQTELLFVSKVSADMASAGEQTQRVCKDQDKLDPNKWNLGLPNGQKFSNSNDLKLALNSAHDANRTHWDLNTTMETWEGSLKGAASVGRNGCTNAVDDVSTRDMKPVIGSSQMVISKAEGSNVDLGKKILTKSKQQCVPDDLLRLGVHPLVPRSGLSLGLPSLPKEVDSSRVSSYLKLSERLVPPPKANRIVKSEPSDEGSRLEPVVKLIPPKIVPLQGRTAETPKPAKIVPNSVNLRTLKSEPGQGVCVENPKRVENVCMQSEIRPLNSLVAAPSVAVASDTRTPLKEGISHALQFPVAGLSNLNQQGGRKVEAVAEVIPPKVVPSQGCTAETHMPAKILQTSVNLRAVKSEPGQVVFAENPKGVEKLCMQSEIRPLYSVVHTPPVAVASDPGTPITEGISPALQLPIAGLSNSNTKEAAGHALLPAKKEMLLCGGVEQGATNNVPAAVGSLSRIASPDGKESKSADDTIGLPEKECRDVANPDDTDLNLMDGHHSKPLEYREASNSDEKVDIPAEECPSGNDCTSDGNHNINAHGVENNDCENGEVQKTLEHSAIEEGVGVRQVLDGARNFPDDNRESASDVDMDISESDDCAEKSESILLDRKEEQCHNGVAFYNVPLPVESSIARTQEEEFIKYVGQLDQAERELQRGSSVFSKTESHVNNEEIAKDVNAGGNKSRIIHLPRASSNVSQSGESGKIPIEGMVFSSRNHGEGSNGAEFEGEKFRGRENREGRYMDPRFERKRNRDHQPFRSSGSEFRHSRGRVDNRVRNVRNEWDPEFSTEHGHGESNFRFTRSKDNTSSKYEGSDFVPRGGRTVGTGRGRGRRKSLDNELQSYRHPPSRRRSPGGREGPVSRGVRIRRGPRDISPDRCIPEDDPALIGLRHEEKFIRVLPGEVMNKDFSRSQPQYERLQDSFLHGNQRFLPMQRRIPLHMPLVHSKSPPRSRTRSPGPWLSPRRRSPDEFVGHPNLNNCRSPRLYRIERMRSPQRHPCFAEGMVVRRNGSPQYITRPCNDSRDMGSSRDLDHPRSYMRSRSPAGHIVPRNARRFVVDPRERPETDELFAEAIHSGRFHDLLVSNGGEDDRRNGIERPGPVRSFHPPYNDNSDVANFHHHDEDGPPSRPYRFIAEVDGEIHERGNTRGRRFERGSLRGREFERQIKNQPDKAPPRTRSAEEQEESYWQGEQQNWHEMSPF</sequence>
<feature type="compositionally biased region" description="Basic and acidic residues" evidence="1">
    <location>
        <begin position="1333"/>
        <end position="1348"/>
    </location>
</feature>
<feature type="region of interest" description="Disordered" evidence="1">
    <location>
        <begin position="1394"/>
        <end position="1420"/>
    </location>
</feature>
<feature type="compositionally biased region" description="Polar residues" evidence="1">
    <location>
        <begin position="1501"/>
        <end position="1513"/>
    </location>
</feature>
<reference evidence="2" key="1">
    <citation type="submission" date="2022-04" db="EMBL/GenBank/DDBJ databases">
        <title>A functionally conserved STORR gene fusion in Papaver species that diverged 16.8 million years ago.</title>
        <authorList>
            <person name="Catania T."/>
        </authorList>
    </citation>
    <scope>NUCLEOTIDE SEQUENCE</scope>
    <source>
        <strain evidence="2">S-188037</strain>
    </source>
</reference>
<evidence type="ECO:0000256" key="1">
    <source>
        <dbReference type="SAM" id="MobiDB-lite"/>
    </source>
</evidence>
<proteinExistence type="predicted"/>
<dbReference type="EMBL" id="JAJJMB010004025">
    <property type="protein sequence ID" value="KAI3944731.1"/>
    <property type="molecule type" value="Genomic_DNA"/>
</dbReference>
<feature type="compositionally biased region" description="Basic and acidic residues" evidence="1">
    <location>
        <begin position="1183"/>
        <end position="1193"/>
    </location>
</feature>
<feature type="region of interest" description="Disordered" evidence="1">
    <location>
        <begin position="1256"/>
        <end position="1288"/>
    </location>
</feature>
<dbReference type="PANTHER" id="PTHR34536:SF4">
    <property type="entry name" value="BTZ DOMAIN-CONTAINING PROTEIN"/>
    <property type="match status" value="1"/>
</dbReference>
<feature type="region of interest" description="Disordered" evidence="1">
    <location>
        <begin position="774"/>
        <end position="815"/>
    </location>
</feature>
<name>A0AAD4XT24_9MAGN</name>
<feature type="region of interest" description="Disordered" evidence="1">
    <location>
        <begin position="69"/>
        <end position="128"/>
    </location>
</feature>
<feature type="region of interest" description="Disordered" evidence="1">
    <location>
        <begin position="1324"/>
        <end position="1365"/>
    </location>
</feature>